<organism evidence="3">
    <name type="scientific">Amphimedon queenslandica</name>
    <name type="common">Sponge</name>
    <dbReference type="NCBI Taxonomy" id="400682"/>
    <lineage>
        <taxon>Eukaryota</taxon>
        <taxon>Metazoa</taxon>
        <taxon>Porifera</taxon>
        <taxon>Demospongiae</taxon>
        <taxon>Heteroscleromorpha</taxon>
        <taxon>Haplosclerida</taxon>
        <taxon>Niphatidae</taxon>
        <taxon>Amphimedon</taxon>
    </lineage>
</organism>
<gene>
    <name evidence="3" type="primary">100633966</name>
</gene>
<dbReference type="EnsemblMetazoa" id="XM_003383600.2">
    <property type="protein sequence ID" value="XP_003383648.1"/>
    <property type="gene ID" value="LOC100633966"/>
</dbReference>
<protein>
    <recommendedName>
        <fullName evidence="2">Profilin</fullName>
    </recommendedName>
</protein>
<evidence type="ECO:0000256" key="2">
    <source>
        <dbReference type="RuleBase" id="RU003909"/>
    </source>
</evidence>
<keyword evidence="4" id="KW-1185">Reference proteome</keyword>
<dbReference type="InParanoid" id="A0A1X7VLQ1"/>
<dbReference type="InterPro" id="IPR027310">
    <property type="entry name" value="Profilin_CS"/>
</dbReference>
<evidence type="ECO:0000256" key="1">
    <source>
        <dbReference type="ARBA" id="ARBA00010058"/>
    </source>
</evidence>
<dbReference type="GO" id="GO:0005938">
    <property type="term" value="C:cell cortex"/>
    <property type="evidence" value="ECO:0007669"/>
    <property type="project" value="TreeGrafter"/>
</dbReference>
<keyword evidence="2" id="KW-0009">Actin-binding</keyword>
<dbReference type="PANTHER" id="PTHR11604">
    <property type="entry name" value="PROFILIN"/>
    <property type="match status" value="1"/>
</dbReference>
<sequence>MSWDSYLDNLIGHSKDASGAAHVDKCCIIGLDGGAGWTTAGHANALKGSPTEFANIARAFKSKDFSVFQANGVRVEETKYQFLREEDGKTVYAKKKEHGALTMQASKTAIVIGHCPEGGQQGNTNKAVAVIAEYLESLGM</sequence>
<dbReference type="GO" id="GO:0003785">
    <property type="term" value="F:actin monomer binding"/>
    <property type="evidence" value="ECO:0007669"/>
    <property type="project" value="TreeGrafter"/>
</dbReference>
<dbReference type="PROSITE" id="PS00414">
    <property type="entry name" value="PROFILIN"/>
    <property type="match status" value="1"/>
</dbReference>
<dbReference type="STRING" id="400682.A0A1X7VLQ1"/>
<reference evidence="3" key="2">
    <citation type="submission" date="2017-05" db="UniProtKB">
        <authorList>
            <consortium name="EnsemblMetazoa"/>
        </authorList>
    </citation>
    <scope>IDENTIFICATION</scope>
</reference>
<dbReference type="CDD" id="cd00148">
    <property type="entry name" value="PROF"/>
    <property type="match status" value="1"/>
</dbReference>
<name>A0A1X7VLQ1_AMPQE</name>
<reference evidence="4" key="1">
    <citation type="journal article" date="2010" name="Nature">
        <title>The Amphimedon queenslandica genome and the evolution of animal complexity.</title>
        <authorList>
            <person name="Srivastava M."/>
            <person name="Simakov O."/>
            <person name="Chapman J."/>
            <person name="Fahey B."/>
            <person name="Gauthier M.E."/>
            <person name="Mitros T."/>
            <person name="Richards G.S."/>
            <person name="Conaco C."/>
            <person name="Dacre M."/>
            <person name="Hellsten U."/>
            <person name="Larroux C."/>
            <person name="Putnam N.H."/>
            <person name="Stanke M."/>
            <person name="Adamska M."/>
            <person name="Darling A."/>
            <person name="Degnan S.M."/>
            <person name="Oakley T.H."/>
            <person name="Plachetzki D.C."/>
            <person name="Zhai Y."/>
            <person name="Adamski M."/>
            <person name="Calcino A."/>
            <person name="Cummins S.F."/>
            <person name="Goodstein D.M."/>
            <person name="Harris C."/>
            <person name="Jackson D.J."/>
            <person name="Leys S.P."/>
            <person name="Shu S."/>
            <person name="Woodcroft B.J."/>
            <person name="Vervoort M."/>
            <person name="Kosik K.S."/>
            <person name="Manning G."/>
            <person name="Degnan B.M."/>
            <person name="Rokhsar D.S."/>
        </authorList>
    </citation>
    <scope>NUCLEOTIDE SEQUENCE [LARGE SCALE GENOMIC DNA]</scope>
</reference>
<dbReference type="Pfam" id="PF00235">
    <property type="entry name" value="Profilin"/>
    <property type="match status" value="1"/>
</dbReference>
<comment type="similarity">
    <text evidence="1 2">Belongs to the profilin family.</text>
</comment>
<dbReference type="SMART" id="SM00392">
    <property type="entry name" value="PROF"/>
    <property type="match status" value="1"/>
</dbReference>
<evidence type="ECO:0000313" key="3">
    <source>
        <dbReference type="EnsemblMetazoa" id="Aqu2.1.40997_001"/>
    </source>
</evidence>
<dbReference type="SUPFAM" id="SSF55770">
    <property type="entry name" value="Profilin (actin-binding protein)"/>
    <property type="match status" value="1"/>
</dbReference>
<proteinExistence type="inferred from homology"/>
<dbReference type="AlphaFoldDB" id="A0A1X7VLQ1"/>
<dbReference type="eggNOG" id="KOG1755">
    <property type="taxonomic scope" value="Eukaryota"/>
</dbReference>
<dbReference type="KEGG" id="aqu:100633966"/>
<dbReference type="OrthoDB" id="421374at2759"/>
<dbReference type="Proteomes" id="UP000007879">
    <property type="component" value="Unassembled WGS sequence"/>
</dbReference>
<dbReference type="Gene3D" id="3.30.450.30">
    <property type="entry name" value="Dynein light chain 2a, cytoplasmic"/>
    <property type="match status" value="1"/>
</dbReference>
<dbReference type="InterPro" id="IPR048278">
    <property type="entry name" value="PFN"/>
</dbReference>
<accession>A0A1X7VLQ1</accession>
<dbReference type="EnsemblMetazoa" id="Aqu2.1.40997_001">
    <property type="protein sequence ID" value="Aqu2.1.40997_001"/>
    <property type="gene ID" value="Aqu2.1.40997"/>
</dbReference>
<evidence type="ECO:0000313" key="4">
    <source>
        <dbReference type="Proteomes" id="UP000007879"/>
    </source>
</evidence>
<dbReference type="OMA" id="WTTAGHA"/>
<dbReference type="InterPro" id="IPR036140">
    <property type="entry name" value="PFN_sf"/>
</dbReference>
<dbReference type="PANTHER" id="PTHR11604:SF10">
    <property type="entry name" value="PROFILIN"/>
    <property type="match status" value="1"/>
</dbReference>
<dbReference type="InterPro" id="IPR005455">
    <property type="entry name" value="PFN_euk"/>
</dbReference>
<dbReference type="PRINTS" id="PR00392">
    <property type="entry name" value="PROFILIN"/>
</dbReference>